<feature type="region of interest" description="Disordered" evidence="7">
    <location>
        <begin position="70"/>
        <end position="100"/>
    </location>
</feature>
<dbReference type="AlphaFoldDB" id="A0A9P0JHP1"/>
<feature type="domain" description="Reticulon" evidence="8">
    <location>
        <begin position="208"/>
        <end position="400"/>
    </location>
</feature>
<feature type="compositionally biased region" description="Basic and acidic residues" evidence="7">
    <location>
        <begin position="85"/>
        <end position="100"/>
    </location>
</feature>
<name>A0A9P0JHP1_APHGO</name>
<dbReference type="PROSITE" id="PS50845">
    <property type="entry name" value="RETICULON"/>
    <property type="match status" value="1"/>
</dbReference>
<dbReference type="PANTHER" id="PTHR45799:SF2">
    <property type="entry name" value="RETICULON-LIKE PROTEIN"/>
    <property type="match status" value="1"/>
</dbReference>
<evidence type="ECO:0000313" key="10">
    <source>
        <dbReference type="Proteomes" id="UP001154329"/>
    </source>
</evidence>
<protein>
    <recommendedName>
        <fullName evidence="6">Reticulon-like protein</fullName>
    </recommendedName>
</protein>
<evidence type="ECO:0000256" key="2">
    <source>
        <dbReference type="ARBA" id="ARBA00022692"/>
    </source>
</evidence>
<proteinExistence type="predicted"/>
<dbReference type="GO" id="GO:0030424">
    <property type="term" value="C:axon"/>
    <property type="evidence" value="ECO:0007669"/>
    <property type="project" value="TreeGrafter"/>
</dbReference>
<gene>
    <name evidence="9" type="ORF">APHIGO_LOCUS11554</name>
</gene>
<comment type="subcellular location">
    <subcellularLocation>
        <location evidence="1 6">Endoplasmic reticulum membrane</location>
        <topology evidence="1 6">Multi-pass membrane protein</topology>
    </subcellularLocation>
</comment>
<dbReference type="PANTHER" id="PTHR45799">
    <property type="entry name" value="RETICULON-LIKE PROTEIN"/>
    <property type="match status" value="1"/>
</dbReference>
<reference evidence="9" key="1">
    <citation type="submission" date="2022-02" db="EMBL/GenBank/DDBJ databases">
        <authorList>
            <person name="King R."/>
        </authorList>
    </citation>
    <scope>NUCLEOTIDE SEQUENCE</scope>
</reference>
<keyword evidence="2 6" id="KW-0812">Transmembrane</keyword>
<evidence type="ECO:0000256" key="4">
    <source>
        <dbReference type="ARBA" id="ARBA00022989"/>
    </source>
</evidence>
<dbReference type="Proteomes" id="UP001154329">
    <property type="component" value="Chromosome 4"/>
</dbReference>
<organism evidence="9 10">
    <name type="scientific">Aphis gossypii</name>
    <name type="common">Cotton aphid</name>
    <dbReference type="NCBI Taxonomy" id="80765"/>
    <lineage>
        <taxon>Eukaryota</taxon>
        <taxon>Metazoa</taxon>
        <taxon>Ecdysozoa</taxon>
        <taxon>Arthropoda</taxon>
        <taxon>Hexapoda</taxon>
        <taxon>Insecta</taxon>
        <taxon>Pterygota</taxon>
        <taxon>Neoptera</taxon>
        <taxon>Paraneoptera</taxon>
        <taxon>Hemiptera</taxon>
        <taxon>Sternorrhyncha</taxon>
        <taxon>Aphidomorpha</taxon>
        <taxon>Aphidoidea</taxon>
        <taxon>Aphididae</taxon>
        <taxon>Aphidini</taxon>
        <taxon>Aphis</taxon>
        <taxon>Aphis</taxon>
    </lineage>
</organism>
<keyword evidence="3 6" id="KW-0256">Endoplasmic reticulum</keyword>
<evidence type="ECO:0000256" key="3">
    <source>
        <dbReference type="ARBA" id="ARBA00022824"/>
    </source>
</evidence>
<evidence type="ECO:0000313" key="9">
    <source>
        <dbReference type="EMBL" id="CAH1738156.1"/>
    </source>
</evidence>
<dbReference type="GO" id="GO:0005789">
    <property type="term" value="C:endoplasmic reticulum membrane"/>
    <property type="evidence" value="ECO:0007669"/>
    <property type="project" value="UniProtKB-SubCell"/>
</dbReference>
<evidence type="ECO:0000256" key="7">
    <source>
        <dbReference type="SAM" id="MobiDB-lite"/>
    </source>
</evidence>
<dbReference type="EMBL" id="OU899037">
    <property type="protein sequence ID" value="CAH1738156.1"/>
    <property type="molecule type" value="Genomic_DNA"/>
</dbReference>
<evidence type="ECO:0000256" key="5">
    <source>
        <dbReference type="ARBA" id="ARBA00023136"/>
    </source>
</evidence>
<feature type="transmembrane region" description="Helical" evidence="6">
    <location>
        <begin position="222"/>
        <end position="250"/>
    </location>
</feature>
<feature type="transmembrane region" description="Helical" evidence="6">
    <location>
        <begin position="327"/>
        <end position="354"/>
    </location>
</feature>
<keyword evidence="4 6" id="KW-1133">Transmembrane helix</keyword>
<evidence type="ECO:0000256" key="1">
    <source>
        <dbReference type="ARBA" id="ARBA00004477"/>
    </source>
</evidence>
<reference evidence="9" key="2">
    <citation type="submission" date="2022-10" db="EMBL/GenBank/DDBJ databases">
        <authorList>
            <consortium name="ENA_rothamsted_submissions"/>
            <consortium name="culmorum"/>
            <person name="King R."/>
        </authorList>
    </citation>
    <scope>NUCLEOTIDE SEQUENCE</scope>
</reference>
<sequence length="400" mass="45298">MENQKLLDLETEVTENDQKTIFSDTDDGAVSEELKHKYENAIDDDLSILTEKVINAEKSPSIENTYEVIDQESKTVHNVQEEAEDTNKSDEEKDNLFEDDKVNYKKNEEFRTLPQVESPKVEELVSSEKPESMITDITKTVIIQENEPVDTVQSKVKVTDIPEVIPKVSTKKDSDEGDVCDIKIGPDELFCRIGLDKWFNPEKLPPKVEALVYWRDPVSSGIVFGATLVVLLSFAYMSLISVVAYLAMFIQSGCILLRLYKTALQTVNKTNESHPFQEYLDLDIRLPQEKAEELSKLAVVHINAVLVELRRLLLAEDLVDSAKFFGILWVLTYVGALFNGLTLIIIGFIALFTLPKVYENNKTQIDQNIEVVRSKIAELTNKVRAAIPIGKKNPETKKKE</sequence>
<evidence type="ECO:0000256" key="6">
    <source>
        <dbReference type="RuleBase" id="RU363132"/>
    </source>
</evidence>
<dbReference type="Gene3D" id="1.20.5.2480">
    <property type="match status" value="1"/>
</dbReference>
<dbReference type="InterPro" id="IPR046964">
    <property type="entry name" value="RTN1-4"/>
</dbReference>
<keyword evidence="10" id="KW-1185">Reference proteome</keyword>
<evidence type="ECO:0000259" key="8">
    <source>
        <dbReference type="PROSITE" id="PS50845"/>
    </source>
</evidence>
<accession>A0A9P0JHP1</accession>
<dbReference type="Pfam" id="PF02453">
    <property type="entry name" value="Reticulon"/>
    <property type="match status" value="1"/>
</dbReference>
<keyword evidence="5 6" id="KW-0472">Membrane</keyword>
<dbReference type="InterPro" id="IPR003388">
    <property type="entry name" value="Reticulon"/>
</dbReference>